<comment type="caution">
    <text evidence="1">The sequence shown here is derived from an EMBL/GenBank/DDBJ whole genome shotgun (WGS) entry which is preliminary data.</text>
</comment>
<sequence length="147" mass="17209">MVVMSTQFHRKNIHKRTWTSPDDRLHQINHVLIGKGKASSIKNVRTYRGTDCNSDHYLVNIHFRCRISRTTDQTSRSQRSTKLLIEKLKKLEIMIIYQQKLNENLSEPLSTNEVETTIDDDWQSLIRPLLQSAETVLGYKQTNARNE</sequence>
<organism evidence="1 2">
    <name type="scientific">Lasius niger</name>
    <name type="common">Black garden ant</name>
    <dbReference type="NCBI Taxonomy" id="67767"/>
    <lineage>
        <taxon>Eukaryota</taxon>
        <taxon>Metazoa</taxon>
        <taxon>Ecdysozoa</taxon>
        <taxon>Arthropoda</taxon>
        <taxon>Hexapoda</taxon>
        <taxon>Insecta</taxon>
        <taxon>Pterygota</taxon>
        <taxon>Neoptera</taxon>
        <taxon>Endopterygota</taxon>
        <taxon>Hymenoptera</taxon>
        <taxon>Apocrita</taxon>
        <taxon>Aculeata</taxon>
        <taxon>Formicoidea</taxon>
        <taxon>Formicidae</taxon>
        <taxon>Formicinae</taxon>
        <taxon>Lasius</taxon>
        <taxon>Lasius</taxon>
    </lineage>
</organism>
<name>A0A0J7K6K3_LASNI</name>
<protein>
    <submittedName>
        <fullName evidence="1">Craniofacial development protein 2-like protein</fullName>
    </submittedName>
</protein>
<dbReference type="AlphaFoldDB" id="A0A0J7K6K3"/>
<evidence type="ECO:0000313" key="2">
    <source>
        <dbReference type="Proteomes" id="UP000036403"/>
    </source>
</evidence>
<dbReference type="EMBL" id="LBMM01013072">
    <property type="protein sequence ID" value="KMQ85831.1"/>
    <property type="molecule type" value="Genomic_DNA"/>
</dbReference>
<reference evidence="1 2" key="1">
    <citation type="submission" date="2015-04" db="EMBL/GenBank/DDBJ databases">
        <title>Lasius niger genome sequencing.</title>
        <authorList>
            <person name="Konorov E.A."/>
            <person name="Nikitin M.A."/>
            <person name="Kirill M.V."/>
            <person name="Chang P."/>
        </authorList>
    </citation>
    <scope>NUCLEOTIDE SEQUENCE [LARGE SCALE GENOMIC DNA]</scope>
    <source>
        <tissue evidence="1">Whole</tissue>
    </source>
</reference>
<dbReference type="PaxDb" id="67767-A0A0J7K6K3"/>
<evidence type="ECO:0000313" key="1">
    <source>
        <dbReference type="EMBL" id="KMQ85831.1"/>
    </source>
</evidence>
<proteinExistence type="predicted"/>
<accession>A0A0J7K6K3</accession>
<dbReference type="STRING" id="67767.A0A0J7K6K3"/>
<dbReference type="Proteomes" id="UP000036403">
    <property type="component" value="Unassembled WGS sequence"/>
</dbReference>
<gene>
    <name evidence="1" type="ORF">RF55_15385</name>
</gene>
<keyword evidence="2" id="KW-1185">Reference proteome</keyword>